<protein>
    <submittedName>
        <fullName evidence="2">Uncharacterized protein</fullName>
    </submittedName>
</protein>
<evidence type="ECO:0000313" key="3">
    <source>
        <dbReference type="Proteomes" id="UP000649768"/>
    </source>
</evidence>
<sequence>MTATAENLQHIEAFDLVEEQPQADDWADWGAAIQQLESQEVPEPDDNAMAQDAANDEDAAEAAVDLLDLGFVLSEQAITFAIGLDFEYDEKAKAKVLKAAGPLMQKHGATWLNWLGQYKEEILFLVAVVGLGGVTARQVKGLRAEKRAQLAEEKAQQEVDNGEKANPEPAAA</sequence>
<evidence type="ECO:0000256" key="1">
    <source>
        <dbReference type="SAM" id="MobiDB-lite"/>
    </source>
</evidence>
<dbReference type="EMBL" id="JACYTP010000013">
    <property type="protein sequence ID" value="MBD8514421.1"/>
    <property type="molecule type" value="Genomic_DNA"/>
</dbReference>
<dbReference type="RefSeq" id="WP_192017060.1">
    <property type="nucleotide sequence ID" value="NZ_JACYTP010000013.1"/>
</dbReference>
<gene>
    <name evidence="2" type="ORF">IFO68_17205</name>
</gene>
<reference evidence="2 3" key="1">
    <citation type="submission" date="2020-09" db="EMBL/GenBank/DDBJ databases">
        <title>Photobacterium sp. CAU 1568 isolated from sand of Sido Beach.</title>
        <authorList>
            <person name="Kim W."/>
        </authorList>
    </citation>
    <scope>NUCLEOTIDE SEQUENCE [LARGE SCALE GENOMIC DNA]</scope>
    <source>
        <strain evidence="2 3">CAU 1568</strain>
    </source>
</reference>
<feature type="region of interest" description="Disordered" evidence="1">
    <location>
        <begin position="150"/>
        <end position="172"/>
    </location>
</feature>
<proteinExistence type="predicted"/>
<keyword evidence="3" id="KW-1185">Reference proteome</keyword>
<dbReference type="Proteomes" id="UP000649768">
    <property type="component" value="Unassembled WGS sequence"/>
</dbReference>
<feature type="compositionally biased region" description="Basic and acidic residues" evidence="1">
    <location>
        <begin position="150"/>
        <end position="166"/>
    </location>
</feature>
<evidence type="ECO:0000313" key="2">
    <source>
        <dbReference type="EMBL" id="MBD8514421.1"/>
    </source>
</evidence>
<comment type="caution">
    <text evidence="2">The sequence shown here is derived from an EMBL/GenBank/DDBJ whole genome shotgun (WGS) entry which is preliminary data.</text>
</comment>
<organism evidence="2 3">
    <name type="scientific">Photobacterium arenosum</name>
    <dbReference type="NCBI Taxonomy" id="2774143"/>
    <lineage>
        <taxon>Bacteria</taxon>
        <taxon>Pseudomonadati</taxon>
        <taxon>Pseudomonadota</taxon>
        <taxon>Gammaproteobacteria</taxon>
        <taxon>Vibrionales</taxon>
        <taxon>Vibrionaceae</taxon>
        <taxon>Photobacterium</taxon>
    </lineage>
</organism>
<name>A0ABR9BQ31_9GAMM</name>
<accession>A0ABR9BQ31</accession>